<comment type="caution">
    <text evidence="8">The sequence shown here is derived from an EMBL/GenBank/DDBJ whole genome shotgun (WGS) entry which is preliminary data.</text>
</comment>
<keyword evidence="2" id="KW-0863">Zinc-finger</keyword>
<keyword evidence="6" id="KW-0732">Signal</keyword>
<feature type="region of interest" description="Disordered" evidence="5">
    <location>
        <begin position="182"/>
        <end position="206"/>
    </location>
</feature>
<evidence type="ECO:0000256" key="5">
    <source>
        <dbReference type="SAM" id="MobiDB-lite"/>
    </source>
</evidence>
<feature type="domain" description="UBR-type" evidence="7">
    <location>
        <begin position="1657"/>
        <end position="1726"/>
    </location>
</feature>
<dbReference type="CDD" id="cd19680">
    <property type="entry name" value="UBR-box_UBR4"/>
    <property type="match status" value="1"/>
</dbReference>
<reference evidence="8" key="2">
    <citation type="journal article" date="2021" name="World Allergy Organ. J.">
        <title>Chromosome-level assembly of Dermatophagoides farinae genome and transcriptome reveals two novel allergens Der f 37 and Der f 39.</title>
        <authorList>
            <person name="Chen J."/>
            <person name="Cai Z."/>
            <person name="Fan D."/>
            <person name="Hu J."/>
            <person name="Hou Y."/>
            <person name="He Y."/>
            <person name="Zhang Z."/>
            <person name="Zhao Z."/>
            <person name="Gao P."/>
            <person name="Hu W."/>
            <person name="Sun J."/>
            <person name="Li J."/>
            <person name="Ji K."/>
        </authorList>
    </citation>
    <scope>NUCLEOTIDE SEQUENCE</scope>
    <source>
        <strain evidence="8">JKM2019</strain>
    </source>
</reference>
<dbReference type="GO" id="GO:0008270">
    <property type="term" value="F:zinc ion binding"/>
    <property type="evidence" value="ECO:0007669"/>
    <property type="project" value="UniProtKB-KW"/>
</dbReference>
<evidence type="ECO:0000313" key="8">
    <source>
        <dbReference type="EMBL" id="KAH7640473.1"/>
    </source>
</evidence>
<feature type="signal peptide" evidence="6">
    <location>
        <begin position="1"/>
        <end position="19"/>
    </location>
</feature>
<feature type="chain" id="PRO_5038426261" description="UBR-type domain-containing protein" evidence="6">
    <location>
        <begin position="20"/>
        <end position="1741"/>
    </location>
</feature>
<dbReference type="InterPro" id="IPR045189">
    <property type="entry name" value="UBR4-like"/>
</dbReference>
<evidence type="ECO:0000259" key="7">
    <source>
        <dbReference type="PROSITE" id="PS51157"/>
    </source>
</evidence>
<gene>
    <name evidence="8" type="ORF">HUG17_7940</name>
</gene>
<protein>
    <recommendedName>
        <fullName evidence="7">UBR-type domain-containing protein</fullName>
    </recommendedName>
</protein>
<dbReference type="InterPro" id="IPR047509">
    <property type="entry name" value="UBR4-like_UBR-box"/>
</dbReference>
<keyword evidence="3" id="KW-0862">Zinc</keyword>
<evidence type="ECO:0000256" key="4">
    <source>
        <dbReference type="PROSITE-ProRule" id="PRU00508"/>
    </source>
</evidence>
<dbReference type="Pfam" id="PF02207">
    <property type="entry name" value="zf-UBR"/>
    <property type="match status" value="1"/>
</dbReference>
<dbReference type="PANTHER" id="PTHR21725">
    <property type="entry name" value="E3 UBIQUITIN-PROTEIN LIGASE UBR4"/>
    <property type="match status" value="1"/>
</dbReference>
<accession>A0A9D4NY84</accession>
<dbReference type="EMBL" id="SDOV01000005">
    <property type="protein sequence ID" value="KAH7640473.1"/>
    <property type="molecule type" value="Genomic_DNA"/>
</dbReference>
<evidence type="ECO:0000256" key="3">
    <source>
        <dbReference type="ARBA" id="ARBA00022833"/>
    </source>
</evidence>
<feature type="zinc finger region" description="UBR-type" evidence="4">
    <location>
        <begin position="1657"/>
        <end position="1726"/>
    </location>
</feature>
<evidence type="ECO:0000256" key="6">
    <source>
        <dbReference type="SAM" id="SignalP"/>
    </source>
</evidence>
<sequence length="1741" mass="199945">MIVLVQAALMACLSLISYANQIDQSQLLSVATVSLADSSELSRSERATLDIIEKSLLLYDKVFDIFRHSNRVAGQISQNAHMFTSWLLFTGLQMILNTKQTTSNKRQQGYSFLCIPLAKHALKLMSFLLNDLHLEFGDQTNNILEEQLDDVDDSNDHKNIQELNFFKKFSFNVQPCPSTMGSVTTTPATTPAELSPSSSRTSIPTSATMNTISSGNVRTMNATFKYNKFGHYSAWQRIDMIVSSNLNVIHLLFSYLSAGYRRATLLRHSRSKLTLDSNTSSINEQDQQVQEDEFTSIARKFIEQHQQNNHSSSMKDDDEVFEDDVHMQHSFLFETFNEQFNADNNENKVDTSKQTDVKTMLERDIDSHYELVISILDHLNYYFICSKIDALRSYFKQMLTDAQLIVLAHVIQDLDSEMDNVQTLSPLSSRTFYRFSNSLTSLMHNLIAVQILPDEQQNSLLAYLGFKPSLESECSWPLHHGVRSLAILAQIILLRQQKEQEDIKCDFNSTTIQIWRGFINKLKQSALSFKGEVAIFNPECPDFQEDLNVEHAQLMLFLFHNLKLLQRKHVFSLVGLALNEISVKLSANKCSISAAQILYIGRILHLFEYMCKNLYDTPAYLFEQINHNLLNLIINNNDNMDAIRAMPPKSKEALIKVKLENLQKSPDSFRNIKFFVDKKLELNYFSHLISSYRNTSTSSSSLKTTVDHLNNLNVFDFIIHPRFYHLMDVTITAPKCSSLRNFKPKLDGIACNFMLAGFQSLSYGQFYNSLLDLLQFLGYQYDFDSRQNHQCDNHQDEDRTMLRYPQFGSFGLCAMDYTFGTMWRLINQLPPSLQFLNDIHSVVNSSVENEFYSFVSIDASRILNMCIWLPRFENNRPVCQWVSELLSKQCDSNSNTIETIIKDMVRKFGSLQFNYQLLKCIGWSFFRYTPSTSNDVLSSKNILLTQQQQLLPLQSYQFPKFFTLFTMDIYLERLIFLFNEEFKKLSKNRNEDDPQMIVEKYLALMLGLFDKIHQEVNAVLLYDGPLSQAGRNNSADMQYLFYRSMVNICSSNSFNSQLSEIAANIIDYLPQSIVSKIDQWDRIHVNSDRNITDQELPALLQKGVLFDIPLIELASQSTTTTTATSSQSKCKTNHLYHLSAFINEKYAIDMPTVTSVDTGDGNITWIKLKQFMVKLFKFIEYVYSKKECPQRSDSFVTCLMLQLNLVSSTFVSKSSSIDHQSSLTYQILHKLFSNQDFTKTDIEPDSYNLVLYPHFIGNAFFILSVFNHPLFSELKPMDQSKIVKIFQSCSPEFFRLFGKILKHSSAGVAAFEELLGNSSPSTPTVLTQPQQPLISEINYSLLDLIKVTEHPLITSNYAVNVMKLIKTLYSQSEKSTDDVGLIRLCMGLSNEILDYNDRIQLLTNWFRLVLFKRMNTDGDSERLETIKSNDDHQSYYIDDSCNANLYMFFKFICNIIKGPGRMDEMVLVSVAEATIQNVQTLLNDTCITYSNNTFLYFSGLFTSLVYLISATGNLEQEYIPGKPIHGHFRLIHEVMKWLTMIKDHLCNREMLNKIETSLIGNGKQRFLLESSYQMLAYISDIFNALEYKYVLLKNRKDGSGGEEDIKQKKDDGKIKSSISNRLFIDDDFDVDVENTTIIDTDDEMDLDYEDDEELAGKLCTFTHTAKDFINQHWYHCHTCKMLDGVGVCTVCAKVCHRNHDITYSKYGSFFCDCGAKEDSSCKALVKRQPNASDRDKKLLKT</sequence>
<evidence type="ECO:0000256" key="1">
    <source>
        <dbReference type="ARBA" id="ARBA00022723"/>
    </source>
</evidence>
<dbReference type="Pfam" id="PF19423">
    <property type="entry name" value="E3_UBR4_N"/>
    <property type="match status" value="2"/>
</dbReference>
<evidence type="ECO:0000256" key="2">
    <source>
        <dbReference type="ARBA" id="ARBA00022771"/>
    </source>
</evidence>
<dbReference type="SMART" id="SM00396">
    <property type="entry name" value="ZnF_UBR1"/>
    <property type="match status" value="1"/>
</dbReference>
<keyword evidence="1" id="KW-0479">Metal-binding</keyword>
<proteinExistence type="predicted"/>
<feature type="compositionally biased region" description="Low complexity" evidence="5">
    <location>
        <begin position="195"/>
        <end position="206"/>
    </location>
</feature>
<name>A0A9D4NY84_DERFA</name>
<dbReference type="Proteomes" id="UP000828236">
    <property type="component" value="Unassembled WGS sequence"/>
</dbReference>
<dbReference type="InterPro" id="IPR003126">
    <property type="entry name" value="Znf_UBR"/>
</dbReference>
<organism evidence="8">
    <name type="scientific">Dermatophagoides farinae</name>
    <name type="common">American house dust mite</name>
    <dbReference type="NCBI Taxonomy" id="6954"/>
    <lineage>
        <taxon>Eukaryota</taxon>
        <taxon>Metazoa</taxon>
        <taxon>Ecdysozoa</taxon>
        <taxon>Arthropoda</taxon>
        <taxon>Chelicerata</taxon>
        <taxon>Arachnida</taxon>
        <taxon>Acari</taxon>
        <taxon>Acariformes</taxon>
        <taxon>Sarcoptiformes</taxon>
        <taxon>Astigmata</taxon>
        <taxon>Psoroptidia</taxon>
        <taxon>Analgoidea</taxon>
        <taxon>Pyroglyphidae</taxon>
        <taxon>Dermatophagoidinae</taxon>
        <taxon>Dermatophagoides</taxon>
    </lineage>
</organism>
<dbReference type="PROSITE" id="PS51157">
    <property type="entry name" value="ZF_UBR"/>
    <property type="match status" value="1"/>
</dbReference>
<dbReference type="InterPro" id="IPR045841">
    <property type="entry name" value="E3_UBR4_N"/>
</dbReference>
<reference evidence="8" key="1">
    <citation type="submission" date="2020-06" db="EMBL/GenBank/DDBJ databases">
        <authorList>
            <person name="Ji K."/>
            <person name="Li J."/>
        </authorList>
    </citation>
    <scope>NUCLEOTIDE SEQUENCE</scope>
    <source>
        <strain evidence="8">JKM2019</strain>
        <tissue evidence="8">Whole body</tissue>
    </source>
</reference>
<dbReference type="PANTHER" id="PTHR21725:SF1">
    <property type="entry name" value="E3 UBIQUITIN-PROTEIN LIGASE UBR4"/>
    <property type="match status" value="1"/>
</dbReference>